<dbReference type="OrthoDB" id="4762429at2"/>
<organism evidence="1 2">
    <name type="scientific">Flavobacterium caeni</name>
    <dbReference type="NCBI Taxonomy" id="490189"/>
    <lineage>
        <taxon>Bacteria</taxon>
        <taxon>Pseudomonadati</taxon>
        <taxon>Bacteroidota</taxon>
        <taxon>Flavobacteriia</taxon>
        <taxon>Flavobacteriales</taxon>
        <taxon>Flavobacteriaceae</taxon>
        <taxon>Flavobacterium</taxon>
    </lineage>
</organism>
<evidence type="ECO:0000313" key="1">
    <source>
        <dbReference type="EMBL" id="SCY58317.1"/>
    </source>
</evidence>
<dbReference type="Proteomes" id="UP000199354">
    <property type="component" value="Unassembled WGS sequence"/>
</dbReference>
<evidence type="ECO:0000313" key="2">
    <source>
        <dbReference type="Proteomes" id="UP000199354"/>
    </source>
</evidence>
<sequence length="322" mass="36413">MESLSIIYGTGKLPLRIGHLELPCYILSDGNGVLMKAGLQKALGYDGKSPDWLFDLLGSINKFYPVSGALFEALENPILFEMERPDGSLTKIEGIYPSVAIDACKTILNAKNDGYLSVGQLKHAKAAALIDSHFEAIGPREAIEEATGFNFTKETGKIYLRDFMLSHHDDAVYHWIPALRDTFFEALLEMHALDWHALRKNPKKIAELLHECLFSRINDQLNMALRAQKPKRFYRRPGKMPKNHEHPELQHYVSEIMALFKAAASNWSVFLQLANRIHPKTTNFALTIADPHTERPIGLLDSQLQKAVAVNRIYTKHNKKRA</sequence>
<dbReference type="EMBL" id="FMVF01000007">
    <property type="protein sequence ID" value="SCY58317.1"/>
    <property type="molecule type" value="Genomic_DNA"/>
</dbReference>
<reference evidence="1 2" key="1">
    <citation type="submission" date="2016-10" db="EMBL/GenBank/DDBJ databases">
        <authorList>
            <person name="de Groot N.N."/>
        </authorList>
    </citation>
    <scope>NUCLEOTIDE SEQUENCE [LARGE SCALE GENOMIC DNA]</scope>
    <source>
        <strain evidence="1 2">CGMCC 1.7031</strain>
    </source>
</reference>
<dbReference type="STRING" id="490189.SAMN02927903_01748"/>
<dbReference type="RefSeq" id="WP_091141962.1">
    <property type="nucleotide sequence ID" value="NZ_FMVF01000007.1"/>
</dbReference>
<dbReference type="AlphaFoldDB" id="A0A1G5H3P8"/>
<accession>A0A1G5H3P8</accession>
<protein>
    <submittedName>
        <fullName evidence="1">Uncharacterized protein</fullName>
    </submittedName>
</protein>
<name>A0A1G5H3P8_9FLAO</name>
<keyword evidence="2" id="KW-1185">Reference proteome</keyword>
<proteinExistence type="predicted"/>
<gene>
    <name evidence="1" type="ORF">SAMN02927903_01748</name>
</gene>